<evidence type="ECO:0000313" key="1">
    <source>
        <dbReference type="EMBL" id="SDS83645.1"/>
    </source>
</evidence>
<dbReference type="AlphaFoldDB" id="A0A1H1VG38"/>
<protein>
    <submittedName>
        <fullName evidence="1">Mannitol repressor</fullName>
    </submittedName>
</protein>
<dbReference type="SUPFAM" id="SSF158668">
    <property type="entry name" value="MtlR-like"/>
    <property type="match status" value="1"/>
</dbReference>
<dbReference type="GO" id="GO:0045892">
    <property type="term" value="P:negative regulation of DNA-templated transcription"/>
    <property type="evidence" value="ECO:0007669"/>
    <property type="project" value="TreeGrafter"/>
</dbReference>
<proteinExistence type="predicted"/>
<name>A0A1H1VG38_9GAMM</name>
<dbReference type="Pfam" id="PF05068">
    <property type="entry name" value="MtlR"/>
    <property type="match status" value="1"/>
</dbReference>
<reference evidence="2" key="1">
    <citation type="submission" date="2016-10" db="EMBL/GenBank/DDBJ databases">
        <authorList>
            <person name="Varghese N."/>
            <person name="Submissions S."/>
        </authorList>
    </citation>
    <scope>NUCLEOTIDE SEQUENCE [LARGE SCALE GENOMIC DNA]</scope>
    <source>
        <strain evidence="2">2SM5</strain>
    </source>
</reference>
<dbReference type="InterPro" id="IPR038026">
    <property type="entry name" value="MtlR-like_sf"/>
</dbReference>
<dbReference type="PANTHER" id="PTHR37941">
    <property type="entry name" value="FUMARASE E-RELATED"/>
    <property type="match status" value="1"/>
</dbReference>
<accession>A0A1H1VG38</accession>
<gene>
    <name evidence="1" type="ORF">SAMN05216198_2914</name>
</gene>
<keyword evidence="2" id="KW-1185">Reference proteome</keyword>
<dbReference type="PANTHER" id="PTHR37941:SF1">
    <property type="entry name" value="FUMARASE E-RELATED"/>
    <property type="match status" value="1"/>
</dbReference>
<dbReference type="STRING" id="797277.SAMN05216198_2914"/>
<dbReference type="EMBL" id="LT629748">
    <property type="protein sequence ID" value="SDS83645.1"/>
    <property type="molecule type" value="Genomic_DNA"/>
</dbReference>
<organism evidence="1 2">
    <name type="scientific">Halopseudomonas litoralis</name>
    <dbReference type="NCBI Taxonomy" id="797277"/>
    <lineage>
        <taxon>Bacteria</taxon>
        <taxon>Pseudomonadati</taxon>
        <taxon>Pseudomonadota</taxon>
        <taxon>Gammaproteobacteria</taxon>
        <taxon>Pseudomonadales</taxon>
        <taxon>Pseudomonadaceae</taxon>
        <taxon>Halopseudomonas</taxon>
    </lineage>
</organism>
<dbReference type="RefSeq" id="WP_090274487.1">
    <property type="nucleotide sequence ID" value="NZ_LT629748.1"/>
</dbReference>
<dbReference type="Proteomes" id="UP000243426">
    <property type="component" value="Chromosome I"/>
</dbReference>
<evidence type="ECO:0000313" key="2">
    <source>
        <dbReference type="Proteomes" id="UP000243426"/>
    </source>
</evidence>
<dbReference type="InterPro" id="IPR007761">
    <property type="entry name" value="MtlR-like"/>
</dbReference>
<sequence length="170" mass="19013">MSSQRDDLIADFAKLAEFSQAFDYGHDNDREIAIVGCAYIESLLGDILVATFLDDRSEVKSLIGEAGPLNGLVARARLLYLLGVIHELVYKDIKTIGKIRNEFAHKVSASFADDKIRELCKNLKWHEFNLFMKPPAEATARDIYQVGVNQVVAHLGALPGLQKLNRVQRD</sequence>
<dbReference type="OrthoDB" id="9814134at2"/>
<dbReference type="Gene3D" id="1.20.120.330">
    <property type="entry name" value="Nucleotidyltransferases domain 2"/>
    <property type="match status" value="1"/>
</dbReference>